<keyword evidence="3 8" id="KW-0479">Metal-binding</keyword>
<evidence type="ECO:0000256" key="1">
    <source>
        <dbReference type="ARBA" id="ARBA00022448"/>
    </source>
</evidence>
<dbReference type="PANTHER" id="PTHR43034">
    <property type="entry name" value="ION-TRANSLOCATING OXIDOREDUCTASE COMPLEX SUBUNIT C"/>
    <property type="match status" value="1"/>
</dbReference>
<evidence type="ECO:0000256" key="7">
    <source>
        <dbReference type="ARBA" id="ARBA00023014"/>
    </source>
</evidence>
<feature type="compositionally biased region" description="Basic and acidic residues" evidence="9">
    <location>
        <begin position="455"/>
        <end position="476"/>
    </location>
</feature>
<dbReference type="InterPro" id="IPR037225">
    <property type="entry name" value="Nuo51_FMN-bd_sf"/>
</dbReference>
<dbReference type="GO" id="GO:0005886">
    <property type="term" value="C:plasma membrane"/>
    <property type="evidence" value="ECO:0007669"/>
    <property type="project" value="UniProtKB-SubCell"/>
</dbReference>
<dbReference type="Gene3D" id="3.30.70.20">
    <property type="match status" value="1"/>
</dbReference>
<gene>
    <name evidence="8" type="primary">rnfC</name>
    <name evidence="11" type="ORF">EV699_10281</name>
</gene>
<dbReference type="AlphaFoldDB" id="A0A4R2LU36"/>
<keyword evidence="12" id="KW-1185">Reference proteome</keyword>
<dbReference type="PANTHER" id="PTHR43034:SF2">
    <property type="entry name" value="ION-TRANSLOCATING OXIDOREDUCTASE COMPLEX SUBUNIT C"/>
    <property type="match status" value="1"/>
</dbReference>
<dbReference type="InterPro" id="IPR010208">
    <property type="entry name" value="Ion_transpt_RnfC/RsxC"/>
</dbReference>
<evidence type="ECO:0000256" key="2">
    <source>
        <dbReference type="ARBA" id="ARBA00022485"/>
    </source>
</evidence>
<keyword evidence="8" id="KW-0997">Cell inner membrane</keyword>
<protein>
    <recommendedName>
        <fullName evidence="8">Ion-translocating oxidoreductase complex subunit C</fullName>
        <ecNumber evidence="8">7.-.-.-</ecNumber>
    </recommendedName>
    <alternativeName>
        <fullName evidence="8">Rnf electron transport complex subunit C</fullName>
    </alternativeName>
</protein>
<proteinExistence type="inferred from homology"/>
<dbReference type="Gene3D" id="3.10.20.600">
    <property type="match status" value="1"/>
</dbReference>
<evidence type="ECO:0000313" key="11">
    <source>
        <dbReference type="EMBL" id="TCO83383.1"/>
    </source>
</evidence>
<comment type="cofactor">
    <cofactor evidence="8">
        <name>[4Fe-4S] cluster</name>
        <dbReference type="ChEBI" id="CHEBI:49883"/>
    </cofactor>
    <text evidence="8">Binds 2 [4Fe-4S] clusters per subunit.</text>
</comment>
<dbReference type="InterPro" id="IPR011538">
    <property type="entry name" value="Nuo51_FMN-bd"/>
</dbReference>
<dbReference type="GO" id="GO:0022900">
    <property type="term" value="P:electron transport chain"/>
    <property type="evidence" value="ECO:0007669"/>
    <property type="project" value="UniProtKB-UniRule"/>
</dbReference>
<keyword evidence="8" id="KW-0472">Membrane</keyword>
<dbReference type="NCBIfam" id="NF003454">
    <property type="entry name" value="PRK05035.1"/>
    <property type="match status" value="1"/>
</dbReference>
<dbReference type="InterPro" id="IPR017900">
    <property type="entry name" value="4Fe4S_Fe_S_CS"/>
</dbReference>
<keyword evidence="4 8" id="KW-0677">Repeat</keyword>
<comment type="function">
    <text evidence="8">Part of a membrane-bound complex that couples electron transfer with translocation of ions across the membrane.</text>
</comment>
<dbReference type="RefSeq" id="WP_132538273.1">
    <property type="nucleotide sequence ID" value="NZ_SLWY01000002.1"/>
</dbReference>
<feature type="region of interest" description="Disordered" evidence="9">
    <location>
        <begin position="455"/>
        <end position="563"/>
    </location>
</feature>
<dbReference type="InterPro" id="IPR017896">
    <property type="entry name" value="4Fe4S_Fe-S-bd"/>
</dbReference>
<comment type="subunit">
    <text evidence="8">The complex is composed of six subunits: RnfA, RnfB, RnfC, RnfD, RnfE and RnfG.</text>
</comment>
<dbReference type="SUPFAM" id="SSF142019">
    <property type="entry name" value="Nqo1 FMN-binding domain-like"/>
    <property type="match status" value="1"/>
</dbReference>
<feature type="binding site" evidence="8">
    <location>
        <position position="419"/>
    </location>
    <ligand>
        <name>[4Fe-4S] cluster</name>
        <dbReference type="ChEBI" id="CHEBI:49883"/>
        <label>2</label>
    </ligand>
</feature>
<keyword evidence="8" id="KW-1003">Cell membrane</keyword>
<dbReference type="Pfam" id="PF10531">
    <property type="entry name" value="SLBB"/>
    <property type="match status" value="1"/>
</dbReference>
<dbReference type="Pfam" id="PF13375">
    <property type="entry name" value="RnfC_N"/>
    <property type="match status" value="1"/>
</dbReference>
<comment type="similarity">
    <text evidence="8">Belongs to the 4Fe4S bacterial-type ferredoxin family. RnfC subfamily.</text>
</comment>
<feature type="domain" description="4Fe-4S ferredoxin-type" evidence="10">
    <location>
        <begin position="367"/>
        <end position="397"/>
    </location>
</feature>
<dbReference type="Pfam" id="PF12838">
    <property type="entry name" value="Fer4_7"/>
    <property type="match status" value="1"/>
</dbReference>
<evidence type="ECO:0000313" key="12">
    <source>
        <dbReference type="Proteomes" id="UP000295765"/>
    </source>
</evidence>
<dbReference type="EMBL" id="SLWY01000002">
    <property type="protein sequence ID" value="TCO83383.1"/>
    <property type="molecule type" value="Genomic_DNA"/>
</dbReference>
<accession>A0A4R2LU36</accession>
<comment type="subcellular location">
    <subcellularLocation>
        <location evidence="8">Cell inner membrane</location>
        <topology evidence="8">Peripheral membrane protein</topology>
    </subcellularLocation>
</comment>
<dbReference type="GO" id="GO:0051539">
    <property type="term" value="F:4 iron, 4 sulfur cluster binding"/>
    <property type="evidence" value="ECO:0007669"/>
    <property type="project" value="UniProtKB-KW"/>
</dbReference>
<dbReference type="GO" id="GO:0009055">
    <property type="term" value="F:electron transfer activity"/>
    <property type="evidence" value="ECO:0007669"/>
    <property type="project" value="InterPro"/>
</dbReference>
<dbReference type="PROSITE" id="PS00198">
    <property type="entry name" value="4FE4S_FER_1"/>
    <property type="match status" value="1"/>
</dbReference>
<feature type="binding site" evidence="8">
    <location>
        <position position="380"/>
    </location>
    <ligand>
        <name>[4Fe-4S] cluster</name>
        <dbReference type="ChEBI" id="CHEBI:49883"/>
        <label>1</label>
    </ligand>
</feature>
<dbReference type="OrthoDB" id="9767754at2"/>
<dbReference type="InterPro" id="IPR026902">
    <property type="entry name" value="RnfC_N"/>
</dbReference>
<feature type="compositionally biased region" description="Low complexity" evidence="9">
    <location>
        <begin position="489"/>
        <end position="535"/>
    </location>
</feature>
<comment type="caution">
    <text evidence="11">The sequence shown here is derived from an EMBL/GenBank/DDBJ whole genome shotgun (WGS) entry which is preliminary data.</text>
</comment>
<evidence type="ECO:0000259" key="10">
    <source>
        <dbReference type="PROSITE" id="PS51379"/>
    </source>
</evidence>
<feature type="binding site" evidence="8">
    <location>
        <position position="387"/>
    </location>
    <ligand>
        <name>[4Fe-4S] cluster</name>
        <dbReference type="ChEBI" id="CHEBI:49883"/>
        <label>2</label>
    </ligand>
</feature>
<dbReference type="PROSITE" id="PS51379">
    <property type="entry name" value="4FE4S_FER_2"/>
    <property type="match status" value="2"/>
</dbReference>
<feature type="binding site" evidence="8">
    <location>
        <position position="377"/>
    </location>
    <ligand>
        <name>[4Fe-4S] cluster</name>
        <dbReference type="ChEBI" id="CHEBI:49883"/>
        <label>1</label>
    </ligand>
</feature>
<evidence type="ECO:0000256" key="6">
    <source>
        <dbReference type="ARBA" id="ARBA00023004"/>
    </source>
</evidence>
<feature type="binding site" evidence="8">
    <location>
        <position position="422"/>
    </location>
    <ligand>
        <name>[4Fe-4S] cluster</name>
        <dbReference type="ChEBI" id="CHEBI:49883"/>
        <label>2</label>
    </ligand>
</feature>
<feature type="domain" description="4Fe-4S ferredoxin-type" evidence="10">
    <location>
        <begin position="407"/>
        <end position="436"/>
    </location>
</feature>
<dbReference type="Gene3D" id="3.40.50.11540">
    <property type="entry name" value="NADH-ubiquinone oxidoreductase 51kDa subunit"/>
    <property type="match status" value="1"/>
</dbReference>
<dbReference type="NCBIfam" id="TIGR01945">
    <property type="entry name" value="rnfC"/>
    <property type="match status" value="1"/>
</dbReference>
<keyword evidence="5 8" id="KW-0249">Electron transport</keyword>
<organism evidence="11 12">
    <name type="scientific">Plasticicumulans lactativorans</name>
    <dbReference type="NCBI Taxonomy" id="1133106"/>
    <lineage>
        <taxon>Bacteria</taxon>
        <taxon>Pseudomonadati</taxon>
        <taxon>Pseudomonadota</taxon>
        <taxon>Gammaproteobacteria</taxon>
        <taxon>Candidatus Competibacteraceae</taxon>
        <taxon>Plasticicumulans</taxon>
    </lineage>
</organism>
<evidence type="ECO:0000256" key="3">
    <source>
        <dbReference type="ARBA" id="ARBA00022723"/>
    </source>
</evidence>
<keyword evidence="2 8" id="KW-0004">4Fe-4S</keyword>
<feature type="compositionally biased region" description="Low complexity" evidence="9">
    <location>
        <begin position="543"/>
        <end position="555"/>
    </location>
</feature>
<dbReference type="SUPFAM" id="SSF46548">
    <property type="entry name" value="alpha-helical ferredoxin"/>
    <property type="match status" value="1"/>
</dbReference>
<evidence type="ECO:0000256" key="8">
    <source>
        <dbReference type="HAMAP-Rule" id="MF_00461"/>
    </source>
</evidence>
<reference evidence="11 12" key="1">
    <citation type="submission" date="2019-03" db="EMBL/GenBank/DDBJ databases">
        <title>Genomic Encyclopedia of Type Strains, Phase IV (KMG-IV): sequencing the most valuable type-strain genomes for metagenomic binning, comparative biology and taxonomic classification.</title>
        <authorList>
            <person name="Goeker M."/>
        </authorList>
    </citation>
    <scope>NUCLEOTIDE SEQUENCE [LARGE SCALE GENOMIC DNA]</scope>
    <source>
        <strain evidence="11 12">DSM 25287</strain>
    </source>
</reference>
<dbReference type="Proteomes" id="UP000295765">
    <property type="component" value="Unassembled WGS sequence"/>
</dbReference>
<dbReference type="EC" id="7.-.-.-" evidence="8"/>
<sequence>MGVLDPLVRLWRFNGGLHPPTRKAPSNAQPARALPPPPRLLLPLTQHVGAAARPVVNPGQHVGRGELLAAADGYVSAALHAPTSGTVVALEARPIAHPSGLSAPCLVLDADDADAWGALPAPLADWRTAAAAEIRRRVREAGIVGLGGAAFPTAVKLAAEPPPNLLIVNGAECEPYITCDDRLMRERAAAIVGGVLILRHALGAAAALVAIEDDKPEALAAMRAAVAASGAAELRVQAVPTRYPSGGERQLIRVLTGREVPSGGLPAELGIVCQNVATAAAVFEAITTGRPLTARYVTVTGAGVHTPQVVEARIGTPVADLVAACGGYTAAAARLIYGGPMMGFALADDGVPLGKGGNCILVAGATELAPPAPALPCIRCGDCVRACPADLLPQQLYWHARAREFERAGELGLFDCIECGCCAAVCPSRLPLVQYYRHAKGELLAAERERHKADLARERHGARQARQAREEAERAARLAAKKAHPAPAPEAAAPAAATATAPASVATAPTAAASPAPTTTDDPRQAAIAAALARAQARRARAAADATAGTSTDAAPGDDDGRG</sequence>
<evidence type="ECO:0000256" key="4">
    <source>
        <dbReference type="ARBA" id="ARBA00022737"/>
    </source>
</evidence>
<keyword evidence="8" id="KW-1278">Translocase</keyword>
<name>A0A4R2LU36_9GAMM</name>
<evidence type="ECO:0000256" key="9">
    <source>
        <dbReference type="SAM" id="MobiDB-lite"/>
    </source>
</evidence>
<evidence type="ECO:0000256" key="5">
    <source>
        <dbReference type="ARBA" id="ARBA00022982"/>
    </source>
</evidence>
<feature type="binding site" evidence="8">
    <location>
        <position position="383"/>
    </location>
    <ligand>
        <name>[4Fe-4S] cluster</name>
        <dbReference type="ChEBI" id="CHEBI:49883"/>
        <label>1</label>
    </ligand>
</feature>
<feature type="binding site" evidence="8">
    <location>
        <position position="416"/>
    </location>
    <ligand>
        <name>[4Fe-4S] cluster</name>
        <dbReference type="ChEBI" id="CHEBI:49883"/>
        <label>2</label>
    </ligand>
</feature>
<dbReference type="HAMAP" id="MF_00461">
    <property type="entry name" value="RsxC_RnfC"/>
    <property type="match status" value="1"/>
</dbReference>
<dbReference type="InterPro" id="IPR019554">
    <property type="entry name" value="Soluble_ligand-bd"/>
</dbReference>
<feature type="region of interest" description="Disordered" evidence="9">
    <location>
        <begin position="16"/>
        <end position="37"/>
    </location>
</feature>
<keyword evidence="7 8" id="KW-0411">Iron-sulfur</keyword>
<keyword evidence="6 8" id="KW-0408">Iron</keyword>
<dbReference type="GO" id="GO:0046872">
    <property type="term" value="F:metal ion binding"/>
    <property type="evidence" value="ECO:0007669"/>
    <property type="project" value="UniProtKB-KW"/>
</dbReference>
<keyword evidence="1 8" id="KW-0813">Transport</keyword>
<feature type="binding site" evidence="8">
    <location>
        <position position="426"/>
    </location>
    <ligand>
        <name>[4Fe-4S] cluster</name>
        <dbReference type="ChEBI" id="CHEBI:49883"/>
        <label>1</label>
    </ligand>
</feature>
<dbReference type="Pfam" id="PF01512">
    <property type="entry name" value="Complex1_51K"/>
    <property type="match status" value="1"/>
</dbReference>